<accession>A0ABU6N0M7</accession>
<proteinExistence type="predicted"/>
<dbReference type="EMBL" id="JARMDB010000027">
    <property type="protein sequence ID" value="MED1568661.1"/>
    <property type="molecule type" value="Genomic_DNA"/>
</dbReference>
<dbReference type="RefSeq" id="WP_242274457.1">
    <property type="nucleotide sequence ID" value="NZ_JARMDB010000027.1"/>
</dbReference>
<gene>
    <name evidence="1" type="ORF">P4U88_22810</name>
</gene>
<comment type="caution">
    <text evidence="1">The sequence shown here is derived from an EMBL/GenBank/DDBJ whole genome shotgun (WGS) entry which is preliminary data.</text>
</comment>
<sequence length="87" mass="10700">MKKEDWVIKYITGKNHTGIYLGISDVYTLFFLYEQRLLTVRQLNTFFNYYHDQPMNYNALRNRLNKMCKLKIIKKDNYYLKKDMAMK</sequence>
<reference evidence="1 2" key="1">
    <citation type="submission" date="2023-03" db="EMBL/GenBank/DDBJ databases">
        <title>Bacillus Genome Sequencing.</title>
        <authorList>
            <person name="Dunlap C."/>
        </authorList>
    </citation>
    <scope>NUCLEOTIDE SEQUENCE [LARGE SCALE GENOMIC DNA]</scope>
    <source>
        <strain evidence="1 2">B-615</strain>
    </source>
</reference>
<organism evidence="1 2">
    <name type="scientific">Bacillus paramycoides</name>
    <dbReference type="NCBI Taxonomy" id="2026194"/>
    <lineage>
        <taxon>Bacteria</taxon>
        <taxon>Bacillati</taxon>
        <taxon>Bacillota</taxon>
        <taxon>Bacilli</taxon>
        <taxon>Bacillales</taxon>
        <taxon>Bacillaceae</taxon>
        <taxon>Bacillus</taxon>
        <taxon>Bacillus cereus group</taxon>
    </lineage>
</organism>
<name>A0ABU6N0M7_9BACI</name>
<keyword evidence="2" id="KW-1185">Reference proteome</keyword>
<evidence type="ECO:0000313" key="2">
    <source>
        <dbReference type="Proteomes" id="UP001309448"/>
    </source>
</evidence>
<protein>
    <submittedName>
        <fullName evidence="1">Uncharacterized protein</fullName>
    </submittedName>
</protein>
<dbReference type="Proteomes" id="UP001309448">
    <property type="component" value="Unassembled WGS sequence"/>
</dbReference>
<evidence type="ECO:0000313" key="1">
    <source>
        <dbReference type="EMBL" id="MED1568661.1"/>
    </source>
</evidence>